<comment type="function">
    <text evidence="2">Has an important function as a repair enzyme for proteins that have been inactivated by oxidation. Catalyzes the reversible oxidation-reduction of methionine sulfoxide in proteins to methionine.</text>
</comment>
<comment type="catalytic activity">
    <reaction evidence="2">
        <text>[thioredoxin]-disulfide + L-methionine + H2O = L-methionine (S)-S-oxide + [thioredoxin]-dithiol</text>
        <dbReference type="Rhea" id="RHEA:19993"/>
        <dbReference type="Rhea" id="RHEA-COMP:10698"/>
        <dbReference type="Rhea" id="RHEA-COMP:10700"/>
        <dbReference type="ChEBI" id="CHEBI:15377"/>
        <dbReference type="ChEBI" id="CHEBI:29950"/>
        <dbReference type="ChEBI" id="CHEBI:50058"/>
        <dbReference type="ChEBI" id="CHEBI:57844"/>
        <dbReference type="ChEBI" id="CHEBI:58772"/>
        <dbReference type="EC" id="1.8.4.11"/>
    </reaction>
</comment>
<dbReference type="AlphaFoldDB" id="A0ABD5ZJI7"/>
<dbReference type="RefSeq" id="WP_390226083.1">
    <property type="nucleotide sequence ID" value="NZ_JBHTAA010000015.1"/>
</dbReference>
<dbReference type="EMBL" id="JBHTAA010000015">
    <property type="protein sequence ID" value="MFC7205416.1"/>
    <property type="molecule type" value="Genomic_DNA"/>
</dbReference>
<evidence type="ECO:0000256" key="2">
    <source>
        <dbReference type="HAMAP-Rule" id="MF_01401"/>
    </source>
</evidence>
<dbReference type="InterPro" id="IPR036509">
    <property type="entry name" value="Met_Sox_Rdtase_MsrA_sf"/>
</dbReference>
<dbReference type="SUPFAM" id="SSF55068">
    <property type="entry name" value="Peptide methionine sulfoxide reductase"/>
    <property type="match status" value="1"/>
</dbReference>
<dbReference type="InterPro" id="IPR002569">
    <property type="entry name" value="Met_Sox_Rdtase_MsrA_dom"/>
</dbReference>
<reference evidence="4 5" key="1">
    <citation type="journal article" date="2019" name="Int. J. Syst. Evol. Microbiol.">
        <title>The Global Catalogue of Microorganisms (GCM) 10K type strain sequencing project: providing services to taxonomists for standard genome sequencing and annotation.</title>
        <authorList>
            <consortium name="The Broad Institute Genomics Platform"/>
            <consortium name="The Broad Institute Genome Sequencing Center for Infectious Disease"/>
            <person name="Wu L."/>
            <person name="Ma J."/>
        </authorList>
    </citation>
    <scope>NUCLEOTIDE SEQUENCE [LARGE SCALE GENOMIC DNA]</scope>
    <source>
        <strain evidence="4 5">DSM 29988</strain>
    </source>
</reference>
<dbReference type="PANTHER" id="PTHR43774:SF1">
    <property type="entry name" value="PEPTIDE METHIONINE SULFOXIDE REDUCTASE MSRA 2"/>
    <property type="match status" value="1"/>
</dbReference>
<sequence>MSTETATFGGGCFWCIEAAFKELDGVSAVTSGYAGGDVPNPSYKEVCNGTTGHAEVVQVEFDTSVLEYEDLLEVFFTVHDPTTVDRQGPDVGSQYRSAVYTHDDEQQAVADSFVEALETAGAFDSPIVTEIEPLETFYEAEDYHQDYFEKNPNQPYCVINVTPKIKKVREKFADKTKPSPSN</sequence>
<comment type="catalytic activity">
    <reaction evidence="2">
        <text>L-methionyl-[protein] + [thioredoxin]-disulfide + H2O = L-methionyl-(S)-S-oxide-[protein] + [thioredoxin]-dithiol</text>
        <dbReference type="Rhea" id="RHEA:14217"/>
        <dbReference type="Rhea" id="RHEA-COMP:10698"/>
        <dbReference type="Rhea" id="RHEA-COMP:10700"/>
        <dbReference type="Rhea" id="RHEA-COMP:12313"/>
        <dbReference type="Rhea" id="RHEA-COMP:12315"/>
        <dbReference type="ChEBI" id="CHEBI:15377"/>
        <dbReference type="ChEBI" id="CHEBI:16044"/>
        <dbReference type="ChEBI" id="CHEBI:29950"/>
        <dbReference type="ChEBI" id="CHEBI:44120"/>
        <dbReference type="ChEBI" id="CHEBI:50058"/>
        <dbReference type="EC" id="1.8.4.11"/>
    </reaction>
</comment>
<organism evidence="4 5">
    <name type="scientific">Haloferax namakaokahaiae</name>
    <dbReference type="NCBI Taxonomy" id="1748331"/>
    <lineage>
        <taxon>Archaea</taxon>
        <taxon>Methanobacteriati</taxon>
        <taxon>Methanobacteriota</taxon>
        <taxon>Stenosarchaea group</taxon>
        <taxon>Halobacteria</taxon>
        <taxon>Halobacteriales</taxon>
        <taxon>Haloferacaceae</taxon>
        <taxon>Haloferax</taxon>
    </lineage>
</organism>
<dbReference type="EC" id="1.8.4.11" evidence="2"/>
<comment type="similarity">
    <text evidence="2">Belongs to the MsrA Met sulfoxide reductase family.</text>
</comment>
<keyword evidence="5" id="KW-1185">Reference proteome</keyword>
<dbReference type="NCBIfam" id="TIGR00401">
    <property type="entry name" value="msrA"/>
    <property type="match status" value="1"/>
</dbReference>
<comment type="caution">
    <text evidence="4">The sequence shown here is derived from an EMBL/GenBank/DDBJ whole genome shotgun (WGS) entry which is preliminary data.</text>
</comment>
<dbReference type="Pfam" id="PF01625">
    <property type="entry name" value="PMSR"/>
    <property type="match status" value="1"/>
</dbReference>
<protein>
    <recommendedName>
        <fullName evidence="2">Peptide methionine sulfoxide reductase MsrA</fullName>
        <shortName evidence="2">Protein-methionine-S-oxide reductase</shortName>
        <ecNumber evidence="2">1.8.4.11</ecNumber>
    </recommendedName>
    <alternativeName>
        <fullName evidence="2">Peptide-methionine (S)-S-oxide reductase</fullName>
        <shortName evidence="2">Peptide Met(O) reductase</shortName>
    </alternativeName>
</protein>
<dbReference type="PANTHER" id="PTHR43774">
    <property type="entry name" value="PEPTIDE METHIONINE SULFOXIDE REDUCTASE"/>
    <property type="match status" value="1"/>
</dbReference>
<feature type="domain" description="Peptide methionine sulphoxide reductase MsrA" evidence="3">
    <location>
        <begin position="5"/>
        <end position="157"/>
    </location>
</feature>
<dbReference type="HAMAP" id="MF_01401">
    <property type="entry name" value="MsrA"/>
    <property type="match status" value="1"/>
</dbReference>
<evidence type="ECO:0000259" key="3">
    <source>
        <dbReference type="Pfam" id="PF01625"/>
    </source>
</evidence>
<name>A0ABD5ZJI7_9EURY</name>
<proteinExistence type="inferred from homology"/>
<dbReference type="Proteomes" id="UP001596481">
    <property type="component" value="Unassembled WGS sequence"/>
</dbReference>
<evidence type="ECO:0000313" key="4">
    <source>
        <dbReference type="EMBL" id="MFC7205416.1"/>
    </source>
</evidence>
<keyword evidence="1 2" id="KW-0560">Oxidoreductase</keyword>
<gene>
    <name evidence="2 4" type="primary">msrA</name>
    <name evidence="4" type="ORF">ACFQJC_18040</name>
</gene>
<evidence type="ECO:0000256" key="1">
    <source>
        <dbReference type="ARBA" id="ARBA00023002"/>
    </source>
</evidence>
<feature type="active site" evidence="2">
    <location>
        <position position="12"/>
    </location>
</feature>
<dbReference type="Gene3D" id="3.30.1060.10">
    <property type="entry name" value="Peptide methionine sulphoxide reductase MsrA"/>
    <property type="match status" value="1"/>
</dbReference>
<evidence type="ECO:0000313" key="5">
    <source>
        <dbReference type="Proteomes" id="UP001596481"/>
    </source>
</evidence>
<accession>A0ABD5ZJI7</accession>
<dbReference type="GO" id="GO:0008113">
    <property type="term" value="F:peptide-methionine (S)-S-oxide reductase activity"/>
    <property type="evidence" value="ECO:0007669"/>
    <property type="project" value="UniProtKB-UniRule"/>
</dbReference>